<feature type="transmembrane region" description="Helical" evidence="2">
    <location>
        <begin position="21"/>
        <end position="39"/>
    </location>
</feature>
<organism evidence="3 4">
    <name type="scientific">Lactuca virosa</name>
    <dbReference type="NCBI Taxonomy" id="75947"/>
    <lineage>
        <taxon>Eukaryota</taxon>
        <taxon>Viridiplantae</taxon>
        <taxon>Streptophyta</taxon>
        <taxon>Embryophyta</taxon>
        <taxon>Tracheophyta</taxon>
        <taxon>Spermatophyta</taxon>
        <taxon>Magnoliopsida</taxon>
        <taxon>eudicotyledons</taxon>
        <taxon>Gunneridae</taxon>
        <taxon>Pentapetalae</taxon>
        <taxon>asterids</taxon>
        <taxon>campanulids</taxon>
        <taxon>Asterales</taxon>
        <taxon>Asteraceae</taxon>
        <taxon>Cichorioideae</taxon>
        <taxon>Cichorieae</taxon>
        <taxon>Lactucinae</taxon>
        <taxon>Lactuca</taxon>
    </lineage>
</organism>
<sequence>MKTFRGLQKEANRHHIRVHNKCHWMVTSVLILMMIMMTLKKLKLLVVPWEGTKQKQEEMMAQMTQLNTTLAKHMAETVRITVNPLLMPDVRHLDPEDQETEKAVKTSIREK</sequence>
<dbReference type="EMBL" id="CAKMRJ010005634">
    <property type="protein sequence ID" value="CAH1450593.1"/>
    <property type="molecule type" value="Genomic_DNA"/>
</dbReference>
<keyword evidence="2" id="KW-0812">Transmembrane</keyword>
<evidence type="ECO:0000313" key="3">
    <source>
        <dbReference type="EMBL" id="CAH1450593.1"/>
    </source>
</evidence>
<keyword evidence="2" id="KW-1133">Transmembrane helix</keyword>
<accession>A0AAU9PJT1</accession>
<comment type="caution">
    <text evidence="3">The sequence shown here is derived from an EMBL/GenBank/DDBJ whole genome shotgun (WGS) entry which is preliminary data.</text>
</comment>
<dbReference type="AlphaFoldDB" id="A0AAU9PJT1"/>
<name>A0AAU9PJT1_9ASTR</name>
<evidence type="ECO:0000256" key="2">
    <source>
        <dbReference type="SAM" id="Phobius"/>
    </source>
</evidence>
<evidence type="ECO:0000313" key="4">
    <source>
        <dbReference type="Proteomes" id="UP001157418"/>
    </source>
</evidence>
<gene>
    <name evidence="3" type="ORF">LVIROSA_LOCUS36012</name>
</gene>
<feature type="region of interest" description="Disordered" evidence="1">
    <location>
        <begin position="91"/>
        <end position="111"/>
    </location>
</feature>
<reference evidence="3 4" key="1">
    <citation type="submission" date="2022-01" db="EMBL/GenBank/DDBJ databases">
        <authorList>
            <person name="Xiong W."/>
            <person name="Schranz E."/>
        </authorList>
    </citation>
    <scope>NUCLEOTIDE SEQUENCE [LARGE SCALE GENOMIC DNA]</scope>
</reference>
<keyword evidence="4" id="KW-1185">Reference proteome</keyword>
<dbReference type="Proteomes" id="UP001157418">
    <property type="component" value="Unassembled WGS sequence"/>
</dbReference>
<proteinExistence type="predicted"/>
<evidence type="ECO:0000256" key="1">
    <source>
        <dbReference type="SAM" id="MobiDB-lite"/>
    </source>
</evidence>
<keyword evidence="2" id="KW-0472">Membrane</keyword>
<protein>
    <submittedName>
        <fullName evidence="3">Uncharacterized protein</fullName>
    </submittedName>
</protein>